<keyword evidence="6" id="KW-1185">Reference proteome</keyword>
<protein>
    <recommendedName>
        <fullName evidence="7">FAD-binding PCMH-type domain-containing protein</fullName>
    </recommendedName>
</protein>
<dbReference type="EMBL" id="GG697372">
    <property type="protein sequence ID" value="EFQ33679.1"/>
    <property type="molecule type" value="Genomic_DNA"/>
</dbReference>
<keyword evidence="4" id="KW-0560">Oxidoreductase</keyword>
<dbReference type="VEuPathDB" id="FungiDB:GLRG_08608"/>
<accession>E3QS41</accession>
<evidence type="ECO:0000256" key="2">
    <source>
        <dbReference type="ARBA" id="ARBA00022630"/>
    </source>
</evidence>
<dbReference type="GO" id="GO:0050660">
    <property type="term" value="F:flavin adenine dinucleotide binding"/>
    <property type="evidence" value="ECO:0007669"/>
    <property type="project" value="InterPro"/>
</dbReference>
<evidence type="ECO:0008006" key="7">
    <source>
        <dbReference type="Google" id="ProtNLM"/>
    </source>
</evidence>
<reference evidence="6" key="1">
    <citation type="journal article" date="2012" name="Nat. Genet.">
        <title>Lifestyle transitions in plant pathogenic Colletotrichum fungi deciphered by genome and transcriptome analyses.</title>
        <authorList>
            <person name="O'Connell R.J."/>
            <person name="Thon M.R."/>
            <person name="Hacquard S."/>
            <person name="Amyotte S.G."/>
            <person name="Kleemann J."/>
            <person name="Torres M.F."/>
            <person name="Damm U."/>
            <person name="Buiate E.A."/>
            <person name="Epstein L."/>
            <person name="Alkan N."/>
            <person name="Altmueller J."/>
            <person name="Alvarado-Balderrama L."/>
            <person name="Bauser C.A."/>
            <person name="Becker C."/>
            <person name="Birren B.W."/>
            <person name="Chen Z."/>
            <person name="Choi J."/>
            <person name="Crouch J.A."/>
            <person name="Duvick J.P."/>
            <person name="Farman M.A."/>
            <person name="Gan P."/>
            <person name="Heiman D."/>
            <person name="Henrissat B."/>
            <person name="Howard R.J."/>
            <person name="Kabbage M."/>
            <person name="Koch C."/>
            <person name="Kracher B."/>
            <person name="Kubo Y."/>
            <person name="Law A.D."/>
            <person name="Lebrun M.-H."/>
            <person name="Lee Y.-H."/>
            <person name="Miyara I."/>
            <person name="Moore N."/>
            <person name="Neumann U."/>
            <person name="Nordstroem K."/>
            <person name="Panaccione D.G."/>
            <person name="Panstruga R."/>
            <person name="Place M."/>
            <person name="Proctor R.H."/>
            <person name="Prusky D."/>
            <person name="Rech G."/>
            <person name="Reinhardt R."/>
            <person name="Rollins J.A."/>
            <person name="Rounsley S."/>
            <person name="Schardl C.L."/>
            <person name="Schwartz D.C."/>
            <person name="Shenoy N."/>
            <person name="Shirasu K."/>
            <person name="Sikhakolli U.R."/>
            <person name="Stueber K."/>
            <person name="Sukno S.A."/>
            <person name="Sweigard J.A."/>
            <person name="Takano Y."/>
            <person name="Takahara H."/>
            <person name="Trail F."/>
            <person name="van der Does H.C."/>
            <person name="Voll L.M."/>
            <person name="Will I."/>
            <person name="Young S."/>
            <person name="Zeng Q."/>
            <person name="Zhang J."/>
            <person name="Zhou S."/>
            <person name="Dickman M.B."/>
            <person name="Schulze-Lefert P."/>
            <person name="Ver Loren van Themaat E."/>
            <person name="Ma L.-J."/>
            <person name="Vaillancourt L.J."/>
        </authorList>
    </citation>
    <scope>NUCLEOTIDE SEQUENCE [LARGE SCALE GENOMIC DNA]</scope>
    <source>
        <strain evidence="6">M1.001 / M2 / FGSC 10212</strain>
    </source>
</reference>
<dbReference type="OrthoDB" id="415825at2759"/>
<dbReference type="eggNOG" id="ENOG502QVGN">
    <property type="taxonomic scope" value="Eukaryota"/>
</dbReference>
<dbReference type="PANTHER" id="PTHR42973:SF17">
    <property type="entry name" value="OXIDASE, PUTATIVE (AFU_ORTHOLOGUE AFUA_6G14340)-RELATED"/>
    <property type="match status" value="1"/>
</dbReference>
<name>E3QS41_COLGM</name>
<dbReference type="InterPro" id="IPR036318">
    <property type="entry name" value="FAD-bd_PCMH-like_sf"/>
</dbReference>
<dbReference type="InterPro" id="IPR016169">
    <property type="entry name" value="FAD-bd_PCMH_sub2"/>
</dbReference>
<sequence length="235" mass="27105">MWGATLDHVLEVEVVIANGSVVTANERSYEDLFFAIRGAGAVFGIVTEFKMRTHRKPPVTLHFAKRTSYTQREQIIEEFLSWQNLTADPDLDPRFGTEFALEPQGSKLTGTWFGTEEDFQNSGISERTPGGLRAIESNWIETARWQWENAQLYLADVPTEFFSRSLGFRKQDHLSRNATENLVRRVEKDNKRIDFNWFIIFDATGGEVAKPDMDSTAYAHRDKVRFYQSYGYSLR</sequence>
<evidence type="ECO:0000256" key="1">
    <source>
        <dbReference type="ARBA" id="ARBA00005466"/>
    </source>
</evidence>
<gene>
    <name evidence="5" type="ORF">GLRG_08608</name>
</gene>
<keyword evidence="2" id="KW-0285">Flavoprotein</keyword>
<dbReference type="GeneID" id="24413973"/>
<dbReference type="Gene3D" id="3.30.465.10">
    <property type="match status" value="1"/>
</dbReference>
<evidence type="ECO:0000313" key="6">
    <source>
        <dbReference type="Proteomes" id="UP000008782"/>
    </source>
</evidence>
<dbReference type="SUPFAM" id="SSF56176">
    <property type="entry name" value="FAD-binding/transporter-associated domain-like"/>
    <property type="match status" value="1"/>
</dbReference>
<evidence type="ECO:0000313" key="5">
    <source>
        <dbReference type="EMBL" id="EFQ33679.1"/>
    </source>
</evidence>
<proteinExistence type="inferred from homology"/>
<dbReference type="STRING" id="645133.E3QS41"/>
<dbReference type="InterPro" id="IPR050416">
    <property type="entry name" value="FAD-linked_Oxidoreductase"/>
</dbReference>
<evidence type="ECO:0000256" key="4">
    <source>
        <dbReference type="ARBA" id="ARBA00023002"/>
    </source>
</evidence>
<dbReference type="PANTHER" id="PTHR42973">
    <property type="entry name" value="BINDING OXIDOREDUCTASE, PUTATIVE (AFU_ORTHOLOGUE AFUA_1G17690)-RELATED"/>
    <property type="match status" value="1"/>
</dbReference>
<dbReference type="RefSeq" id="XP_008097699.1">
    <property type="nucleotide sequence ID" value="XM_008099508.1"/>
</dbReference>
<dbReference type="Gene3D" id="3.40.462.20">
    <property type="match status" value="1"/>
</dbReference>
<organism evidence="6">
    <name type="scientific">Colletotrichum graminicola (strain M1.001 / M2 / FGSC 10212)</name>
    <name type="common">Maize anthracnose fungus</name>
    <name type="synonym">Glomerella graminicola</name>
    <dbReference type="NCBI Taxonomy" id="645133"/>
    <lineage>
        <taxon>Eukaryota</taxon>
        <taxon>Fungi</taxon>
        <taxon>Dikarya</taxon>
        <taxon>Ascomycota</taxon>
        <taxon>Pezizomycotina</taxon>
        <taxon>Sordariomycetes</taxon>
        <taxon>Hypocreomycetidae</taxon>
        <taxon>Glomerellales</taxon>
        <taxon>Glomerellaceae</taxon>
        <taxon>Colletotrichum</taxon>
        <taxon>Colletotrichum graminicola species complex</taxon>
    </lineage>
</organism>
<dbReference type="GO" id="GO:0016491">
    <property type="term" value="F:oxidoreductase activity"/>
    <property type="evidence" value="ECO:0007669"/>
    <property type="project" value="UniProtKB-KW"/>
</dbReference>
<dbReference type="Proteomes" id="UP000008782">
    <property type="component" value="Unassembled WGS sequence"/>
</dbReference>
<keyword evidence="3" id="KW-0274">FAD</keyword>
<dbReference type="AlphaFoldDB" id="E3QS41"/>
<evidence type="ECO:0000256" key="3">
    <source>
        <dbReference type="ARBA" id="ARBA00022827"/>
    </source>
</evidence>
<dbReference type="HOGENOM" id="CLU_018354_10_1_1"/>
<comment type="similarity">
    <text evidence="1">Belongs to the oxygen-dependent FAD-linked oxidoreductase family.</text>
</comment>